<dbReference type="Gene3D" id="3.10.350.10">
    <property type="entry name" value="LysM domain"/>
    <property type="match status" value="3"/>
</dbReference>
<dbReference type="Pfam" id="PF01476">
    <property type="entry name" value="LysM"/>
    <property type="match status" value="3"/>
</dbReference>
<dbReference type="InterPro" id="IPR018392">
    <property type="entry name" value="LysM"/>
</dbReference>
<dbReference type="InterPro" id="IPR036779">
    <property type="entry name" value="LysM_dom_sf"/>
</dbReference>
<dbReference type="PROSITE" id="PS51782">
    <property type="entry name" value="LYSM"/>
    <property type="match status" value="3"/>
</dbReference>
<feature type="domain" description="LysM" evidence="1">
    <location>
        <begin position="152"/>
        <end position="195"/>
    </location>
</feature>
<protein>
    <recommendedName>
        <fullName evidence="1">LysM domain-containing protein</fullName>
    </recommendedName>
</protein>
<evidence type="ECO:0000313" key="2">
    <source>
        <dbReference type="EMBL" id="GAA4245093.1"/>
    </source>
</evidence>
<accession>A0ABP8CZM5</accession>
<evidence type="ECO:0000313" key="3">
    <source>
        <dbReference type="Proteomes" id="UP001501682"/>
    </source>
</evidence>
<sequence>MRKSFKVILSVVFILAVNISLIAQSKVEYKDVLLDGKPAKLNVATGEITLVKAKTENNVKTPQTDETKKQDTIVKAVDSDFHIVQPNETLLDVSKTYKISLTELKRANNLQTTLIDKGQRLRVKNFDAVTDPTVEVEHKTTYESNSESNHSSIHIVALNETLYSIAKRYNLKVEDLKNQNNLHSNLIKVGQKLRVTDFNTSKEVSDLSVWIVKKGDNLYRIALHSGTTVDEIKRLNGLTSNTIKIGQKLQLK</sequence>
<dbReference type="PANTHER" id="PTHR33734">
    <property type="entry name" value="LYSM DOMAIN-CONTAINING GPI-ANCHORED PROTEIN 2"/>
    <property type="match status" value="1"/>
</dbReference>
<dbReference type="SUPFAM" id="SSF54106">
    <property type="entry name" value="LysM domain"/>
    <property type="match status" value="3"/>
</dbReference>
<comment type="caution">
    <text evidence="2">The sequence shown here is derived from an EMBL/GenBank/DDBJ whole genome shotgun (WGS) entry which is preliminary data.</text>
</comment>
<dbReference type="SMART" id="SM00257">
    <property type="entry name" value="LysM"/>
    <property type="match status" value="3"/>
</dbReference>
<proteinExistence type="predicted"/>
<evidence type="ECO:0000259" key="1">
    <source>
        <dbReference type="PROSITE" id="PS51782"/>
    </source>
</evidence>
<reference evidence="3" key="1">
    <citation type="journal article" date="2019" name="Int. J. Syst. Evol. Microbiol.">
        <title>The Global Catalogue of Microorganisms (GCM) 10K type strain sequencing project: providing services to taxonomists for standard genome sequencing and annotation.</title>
        <authorList>
            <consortium name="The Broad Institute Genomics Platform"/>
            <consortium name="The Broad Institute Genome Sequencing Center for Infectious Disease"/>
            <person name="Wu L."/>
            <person name="Ma J."/>
        </authorList>
    </citation>
    <scope>NUCLEOTIDE SEQUENCE [LARGE SCALE GENOMIC DNA]</scope>
    <source>
        <strain evidence="3">JCM 17633</strain>
    </source>
</reference>
<name>A0ABP8CZM5_9FLAO</name>
<keyword evidence="3" id="KW-1185">Reference proteome</keyword>
<dbReference type="EMBL" id="BAABCB010000027">
    <property type="protein sequence ID" value="GAA4245093.1"/>
    <property type="molecule type" value="Genomic_DNA"/>
</dbReference>
<gene>
    <name evidence="2" type="ORF">GCM10022292_26120</name>
</gene>
<dbReference type="RefSeq" id="WP_344715311.1">
    <property type="nucleotide sequence ID" value="NZ_BAABCB010000027.1"/>
</dbReference>
<feature type="domain" description="LysM" evidence="1">
    <location>
        <begin position="80"/>
        <end position="123"/>
    </location>
</feature>
<feature type="domain" description="LysM" evidence="1">
    <location>
        <begin position="208"/>
        <end position="251"/>
    </location>
</feature>
<dbReference type="Proteomes" id="UP001501682">
    <property type="component" value="Unassembled WGS sequence"/>
</dbReference>
<organism evidence="2 3">
    <name type="scientific">Winogradskyella damuponensis</name>
    <dbReference type="NCBI Taxonomy" id="943939"/>
    <lineage>
        <taxon>Bacteria</taxon>
        <taxon>Pseudomonadati</taxon>
        <taxon>Bacteroidota</taxon>
        <taxon>Flavobacteriia</taxon>
        <taxon>Flavobacteriales</taxon>
        <taxon>Flavobacteriaceae</taxon>
        <taxon>Winogradskyella</taxon>
    </lineage>
</organism>
<dbReference type="PANTHER" id="PTHR33734:SF22">
    <property type="entry name" value="MEMBRANE-BOUND LYTIC MUREIN TRANSGLYCOSYLASE D"/>
    <property type="match status" value="1"/>
</dbReference>
<dbReference type="CDD" id="cd00118">
    <property type="entry name" value="LysM"/>
    <property type="match status" value="3"/>
</dbReference>